<feature type="transmembrane region" description="Helical" evidence="1">
    <location>
        <begin position="15"/>
        <end position="32"/>
    </location>
</feature>
<dbReference type="RefSeq" id="WP_254086059.1">
    <property type="nucleotide sequence ID" value="NZ_JAHESE010000023.1"/>
</dbReference>
<dbReference type="InterPro" id="IPR010559">
    <property type="entry name" value="Sig_transdc_His_kin_internal"/>
</dbReference>
<reference evidence="3 4" key="1">
    <citation type="submission" date="2021-05" db="EMBL/GenBank/DDBJ databases">
        <title>A Polyphasic approach of four new species of the genus Ohtaekwangia: Ohtaekwangia histidinii sp. nov., Ohtaekwangia cretensis sp. nov., Ohtaekwangia indiensis sp. nov., Ohtaekwangia reichenbachii sp. nov. from diverse environment.</title>
        <authorList>
            <person name="Octaviana S."/>
        </authorList>
    </citation>
    <scope>NUCLEOTIDE SEQUENCE [LARGE SCALE GENOMIC DNA]</scope>
    <source>
        <strain evidence="3 4">PWU5</strain>
    </source>
</reference>
<dbReference type="PANTHER" id="PTHR34220">
    <property type="entry name" value="SENSOR HISTIDINE KINASE YPDA"/>
    <property type="match status" value="1"/>
</dbReference>
<evidence type="ECO:0000313" key="3">
    <source>
        <dbReference type="EMBL" id="MBT1710486.1"/>
    </source>
</evidence>
<evidence type="ECO:0000259" key="2">
    <source>
        <dbReference type="Pfam" id="PF06580"/>
    </source>
</evidence>
<keyword evidence="1" id="KW-1133">Transmembrane helix</keyword>
<dbReference type="AlphaFoldDB" id="A0AAP2GR83"/>
<dbReference type="GO" id="GO:0000155">
    <property type="term" value="F:phosphorelay sensor kinase activity"/>
    <property type="evidence" value="ECO:0007669"/>
    <property type="project" value="InterPro"/>
</dbReference>
<evidence type="ECO:0000313" key="4">
    <source>
        <dbReference type="Proteomes" id="UP001319080"/>
    </source>
</evidence>
<keyword evidence="4" id="KW-1185">Reference proteome</keyword>
<evidence type="ECO:0000256" key="1">
    <source>
        <dbReference type="SAM" id="Phobius"/>
    </source>
</evidence>
<keyword evidence="3" id="KW-0418">Kinase</keyword>
<feature type="transmembrane region" description="Helical" evidence="1">
    <location>
        <begin position="47"/>
        <end position="69"/>
    </location>
</feature>
<dbReference type="Proteomes" id="UP001319080">
    <property type="component" value="Unassembled WGS sequence"/>
</dbReference>
<comment type="caution">
    <text evidence="3">The sequence shown here is derived from an EMBL/GenBank/DDBJ whole genome shotgun (WGS) entry which is preliminary data.</text>
</comment>
<dbReference type="PANTHER" id="PTHR34220:SF7">
    <property type="entry name" value="SENSOR HISTIDINE KINASE YPDA"/>
    <property type="match status" value="1"/>
</dbReference>
<keyword evidence="1" id="KW-0472">Membrane</keyword>
<feature type="transmembrane region" description="Helical" evidence="1">
    <location>
        <begin position="149"/>
        <end position="166"/>
    </location>
</feature>
<name>A0AAP2GR83_9BACT</name>
<keyword evidence="1" id="KW-0812">Transmembrane</keyword>
<protein>
    <submittedName>
        <fullName evidence="3">Histidine kinase</fullName>
    </submittedName>
</protein>
<sequence>MISIKNDKLSHHHRWQLAFSLLVLYYPVLLYLDFPVYSVDLAFTLPILYYQVITGIVILLILFVWINISEWCLDRLAHYFGNDFILEFKLPVQLMTFVLAVLLSFAFIVVTGELMDGLNNLALHFFHTPLIIPFPGDRTTPFWDLYKRANSGFFVLLMLSAFYLIANRKATLRIKDIFTRTETLEKENVKAQLTALKSQVNPHFLFNSLSILSSLVQEDPVLAEKFIQELAKTYRYILEQKAVDTVLLKEELVFLESYIFLLTIRFQRKLQMTLAISDEEARKYRIVPMTLQLLIENAVKHNQMSDKAPLQIHVDIHLGRLRVSNTLHARLRRSEAGGTGLQNIIARYHLLTAQFVQIEDSDTIFRVNVPLLTE</sequence>
<dbReference type="InterPro" id="IPR050640">
    <property type="entry name" value="Bact_2-comp_sensor_kinase"/>
</dbReference>
<dbReference type="GO" id="GO:0016020">
    <property type="term" value="C:membrane"/>
    <property type="evidence" value="ECO:0007669"/>
    <property type="project" value="InterPro"/>
</dbReference>
<proteinExistence type="predicted"/>
<keyword evidence="3" id="KW-0808">Transferase</keyword>
<organism evidence="3 4">
    <name type="scientific">Dawidia cretensis</name>
    <dbReference type="NCBI Taxonomy" id="2782350"/>
    <lineage>
        <taxon>Bacteria</taxon>
        <taxon>Pseudomonadati</taxon>
        <taxon>Bacteroidota</taxon>
        <taxon>Cytophagia</taxon>
        <taxon>Cytophagales</taxon>
        <taxon>Chryseotaleaceae</taxon>
        <taxon>Dawidia</taxon>
    </lineage>
</organism>
<dbReference type="EMBL" id="JAHESE010000023">
    <property type="protein sequence ID" value="MBT1710486.1"/>
    <property type="molecule type" value="Genomic_DNA"/>
</dbReference>
<gene>
    <name evidence="3" type="ORF">KK062_19740</name>
</gene>
<feature type="domain" description="Signal transduction histidine kinase internal region" evidence="2">
    <location>
        <begin position="191"/>
        <end position="270"/>
    </location>
</feature>
<dbReference type="Pfam" id="PF06580">
    <property type="entry name" value="His_kinase"/>
    <property type="match status" value="1"/>
</dbReference>
<accession>A0AAP2GR83</accession>
<feature type="transmembrane region" description="Helical" evidence="1">
    <location>
        <begin position="90"/>
        <end position="110"/>
    </location>
</feature>